<evidence type="ECO:0000259" key="6">
    <source>
        <dbReference type="Pfam" id="PF04542"/>
    </source>
</evidence>
<dbReference type="Gene3D" id="1.10.10.10">
    <property type="entry name" value="Winged helix-like DNA-binding domain superfamily/Winged helix DNA-binding domain"/>
    <property type="match status" value="1"/>
</dbReference>
<sequence length="170" mass="20175">MEDFEEIWEKYYPKLTVYLRSSFGFYDTEDLVQEIMMKVYTNLHRYRSKWSFSTWIYTIAHNCALDALKKNTSKLRVIEKVKQEAVASSPASASAESVTLKNELQAGIAMFIESLPATERQVAFLKYHEQMKYREISRVIKIPEGTVKYHIHNIKRKFSKHYGENYENRR</sequence>
<comment type="similarity">
    <text evidence="1">Belongs to the sigma-70 factor family. ECF subfamily.</text>
</comment>
<evidence type="ECO:0000256" key="2">
    <source>
        <dbReference type="ARBA" id="ARBA00023015"/>
    </source>
</evidence>
<protein>
    <submittedName>
        <fullName evidence="8">RNA polymerase sigma factor</fullName>
    </submittedName>
</protein>
<evidence type="ECO:0000256" key="1">
    <source>
        <dbReference type="ARBA" id="ARBA00010641"/>
    </source>
</evidence>
<dbReference type="PANTHER" id="PTHR43133:SF8">
    <property type="entry name" value="RNA POLYMERASE SIGMA FACTOR HI_1459-RELATED"/>
    <property type="match status" value="1"/>
</dbReference>
<dbReference type="EMBL" id="JAQQAL010000035">
    <property type="protein sequence ID" value="MDC7227876.1"/>
    <property type="molecule type" value="Genomic_DNA"/>
</dbReference>
<dbReference type="InterPro" id="IPR039425">
    <property type="entry name" value="RNA_pol_sigma-70-like"/>
</dbReference>
<dbReference type="GO" id="GO:0006352">
    <property type="term" value="P:DNA-templated transcription initiation"/>
    <property type="evidence" value="ECO:0007669"/>
    <property type="project" value="InterPro"/>
</dbReference>
<proteinExistence type="inferred from homology"/>
<dbReference type="AlphaFoldDB" id="A0AAJ1IIX5"/>
<dbReference type="Pfam" id="PF04542">
    <property type="entry name" value="Sigma70_r2"/>
    <property type="match status" value="1"/>
</dbReference>
<dbReference type="InterPro" id="IPR013324">
    <property type="entry name" value="RNA_pol_sigma_r3/r4-like"/>
</dbReference>
<dbReference type="Pfam" id="PF08281">
    <property type="entry name" value="Sigma70_r4_2"/>
    <property type="match status" value="1"/>
</dbReference>
<dbReference type="NCBIfam" id="TIGR02937">
    <property type="entry name" value="sigma70-ECF"/>
    <property type="match status" value="1"/>
</dbReference>
<keyword evidence="5" id="KW-0804">Transcription</keyword>
<dbReference type="GO" id="GO:0016987">
    <property type="term" value="F:sigma factor activity"/>
    <property type="evidence" value="ECO:0007669"/>
    <property type="project" value="UniProtKB-KW"/>
</dbReference>
<reference evidence="8 9" key="1">
    <citation type="submission" date="2022-12" db="EMBL/GenBank/DDBJ databases">
        <title>Metagenome assembled genome from gulf of manar.</title>
        <authorList>
            <person name="Kohli P."/>
            <person name="Pk S."/>
            <person name="Venkata Ramana C."/>
            <person name="Sasikala C."/>
        </authorList>
    </citation>
    <scope>NUCLEOTIDE SEQUENCE [LARGE SCALE GENOMIC DNA]</scope>
    <source>
        <strain evidence="8">JB008</strain>
    </source>
</reference>
<dbReference type="SUPFAM" id="SSF88659">
    <property type="entry name" value="Sigma3 and sigma4 domains of RNA polymerase sigma factors"/>
    <property type="match status" value="1"/>
</dbReference>
<dbReference type="Proteomes" id="UP001221217">
    <property type="component" value="Unassembled WGS sequence"/>
</dbReference>
<dbReference type="PANTHER" id="PTHR43133">
    <property type="entry name" value="RNA POLYMERASE ECF-TYPE SIGMA FACTO"/>
    <property type="match status" value="1"/>
</dbReference>
<dbReference type="InterPro" id="IPR014284">
    <property type="entry name" value="RNA_pol_sigma-70_dom"/>
</dbReference>
<dbReference type="InterPro" id="IPR013325">
    <property type="entry name" value="RNA_pol_sigma_r2"/>
</dbReference>
<feature type="domain" description="RNA polymerase sigma factor 70 region 4 type 2" evidence="7">
    <location>
        <begin position="110"/>
        <end position="157"/>
    </location>
</feature>
<accession>A0AAJ1IIX5</accession>
<dbReference type="Gene3D" id="1.10.1740.10">
    <property type="match status" value="1"/>
</dbReference>
<comment type="caution">
    <text evidence="8">The sequence shown here is derived from an EMBL/GenBank/DDBJ whole genome shotgun (WGS) entry which is preliminary data.</text>
</comment>
<organism evidence="8 9">
    <name type="scientific">Candidatus Thalassospirochaeta sargassi</name>
    <dbReference type="NCBI Taxonomy" id="3119039"/>
    <lineage>
        <taxon>Bacteria</taxon>
        <taxon>Pseudomonadati</taxon>
        <taxon>Spirochaetota</taxon>
        <taxon>Spirochaetia</taxon>
        <taxon>Spirochaetales</taxon>
        <taxon>Spirochaetaceae</taxon>
        <taxon>Candidatus Thalassospirochaeta</taxon>
    </lineage>
</organism>
<dbReference type="SUPFAM" id="SSF88946">
    <property type="entry name" value="Sigma2 domain of RNA polymerase sigma factors"/>
    <property type="match status" value="1"/>
</dbReference>
<dbReference type="GO" id="GO:0003677">
    <property type="term" value="F:DNA binding"/>
    <property type="evidence" value="ECO:0007669"/>
    <property type="project" value="UniProtKB-KW"/>
</dbReference>
<dbReference type="InterPro" id="IPR036388">
    <property type="entry name" value="WH-like_DNA-bd_sf"/>
</dbReference>
<evidence type="ECO:0000256" key="3">
    <source>
        <dbReference type="ARBA" id="ARBA00023082"/>
    </source>
</evidence>
<dbReference type="InterPro" id="IPR007627">
    <property type="entry name" value="RNA_pol_sigma70_r2"/>
</dbReference>
<gene>
    <name evidence="8" type="ORF">PQJ61_14010</name>
</gene>
<evidence type="ECO:0000256" key="5">
    <source>
        <dbReference type="ARBA" id="ARBA00023163"/>
    </source>
</evidence>
<evidence type="ECO:0000313" key="8">
    <source>
        <dbReference type="EMBL" id="MDC7227876.1"/>
    </source>
</evidence>
<evidence type="ECO:0000313" key="9">
    <source>
        <dbReference type="Proteomes" id="UP001221217"/>
    </source>
</evidence>
<keyword evidence="4" id="KW-0238">DNA-binding</keyword>
<keyword evidence="2" id="KW-0805">Transcription regulation</keyword>
<name>A0AAJ1IIX5_9SPIO</name>
<evidence type="ECO:0000259" key="7">
    <source>
        <dbReference type="Pfam" id="PF08281"/>
    </source>
</evidence>
<evidence type="ECO:0000256" key="4">
    <source>
        <dbReference type="ARBA" id="ARBA00023125"/>
    </source>
</evidence>
<dbReference type="InterPro" id="IPR013249">
    <property type="entry name" value="RNA_pol_sigma70_r4_t2"/>
</dbReference>
<feature type="domain" description="RNA polymerase sigma-70 region 2" evidence="6">
    <location>
        <begin position="8"/>
        <end position="72"/>
    </location>
</feature>
<keyword evidence="3" id="KW-0731">Sigma factor</keyword>